<organism evidence="1 3">
    <name type="scientific">Schizosaccharomyces japonicus (strain yFS275 / FY16936)</name>
    <name type="common">Fission yeast</name>
    <dbReference type="NCBI Taxonomy" id="402676"/>
    <lineage>
        <taxon>Eukaryota</taxon>
        <taxon>Fungi</taxon>
        <taxon>Dikarya</taxon>
        <taxon>Ascomycota</taxon>
        <taxon>Taphrinomycotina</taxon>
        <taxon>Schizosaccharomycetes</taxon>
        <taxon>Schizosaccharomycetales</taxon>
        <taxon>Schizosaccharomycetaceae</taxon>
        <taxon>Schizosaccharomyces</taxon>
    </lineage>
</organism>
<dbReference type="AlphaFoldDB" id="B6K844"/>
<gene>
    <name evidence="2" type="primary">gti1</name>
    <name evidence="1" type="ORF">SJAG_04920</name>
</gene>
<dbReference type="OrthoDB" id="5319641at2759"/>
<dbReference type="STRING" id="402676.B6K844"/>
<dbReference type="eggNOG" id="KOG4476">
    <property type="taxonomic scope" value="Eukaryota"/>
</dbReference>
<dbReference type="EMBL" id="KE651167">
    <property type="protein sequence ID" value="EEB09698.1"/>
    <property type="molecule type" value="Genomic_DNA"/>
</dbReference>
<sequence>MEPTFIGYIASTFDALLLFEACYQSKLSLIKRRLTSHERKTLIHSGSIFIYDEGCSNVKRWTDGLTWSPSRIVGNFLLYKELDNTISKKRDNKDIYRKRVSYPVGSKRTQGHIGNHSLNNETQSSRLKADGLVKKTITISLFGRPHHLISYYSVNDVAIGKLRSPSELPQFQDIKVSTELLQGSNFRISPIVEKEKKQFYESISTSIQEQQTMLDNEQSGLTLNTMKPADNKTQATPFQENDPDPVNYLSIDAHTNCPTETPNLLDMIIFKNLKPPVMEELESNLVDYPLNFEPTASSMVVNDADQLLPKTFPNYEDNSSFNCLDHENFNHTVSFYPTLYAGASSSSPPDKVKASISNELQKYDFGTGFYVSDSTPCSNDPVLLNDLCMYPPPNPHRDIDINPPFSTLACKRFKYYCDNYKTSSYHRTGYPRLTRL</sequence>
<dbReference type="HOGENOM" id="CLU_628759_0_0_1"/>
<evidence type="ECO:0000313" key="1">
    <source>
        <dbReference type="EMBL" id="EEB09698.1"/>
    </source>
</evidence>
<evidence type="ECO:0000313" key="2">
    <source>
        <dbReference type="JaponicusDB" id="SJAG_04920"/>
    </source>
</evidence>
<evidence type="ECO:0000313" key="3">
    <source>
        <dbReference type="Proteomes" id="UP000001744"/>
    </source>
</evidence>
<dbReference type="PANTHER" id="PTHR28027">
    <property type="entry name" value="TRANSCRIPTIONAL REGULATOR MIT1"/>
    <property type="match status" value="1"/>
</dbReference>
<proteinExistence type="predicted"/>
<reference evidence="1 3" key="1">
    <citation type="journal article" date="2011" name="Science">
        <title>Comparative functional genomics of the fission yeasts.</title>
        <authorList>
            <person name="Rhind N."/>
            <person name="Chen Z."/>
            <person name="Yassour M."/>
            <person name="Thompson D.A."/>
            <person name="Haas B.J."/>
            <person name="Habib N."/>
            <person name="Wapinski I."/>
            <person name="Roy S."/>
            <person name="Lin M.F."/>
            <person name="Heiman D.I."/>
            <person name="Young S.K."/>
            <person name="Furuya K."/>
            <person name="Guo Y."/>
            <person name="Pidoux A."/>
            <person name="Chen H.M."/>
            <person name="Robbertse B."/>
            <person name="Goldberg J.M."/>
            <person name="Aoki K."/>
            <person name="Bayne E.H."/>
            <person name="Berlin A.M."/>
            <person name="Desjardins C.A."/>
            <person name="Dobbs E."/>
            <person name="Dukaj L."/>
            <person name="Fan L."/>
            <person name="FitzGerald M.G."/>
            <person name="French C."/>
            <person name="Gujja S."/>
            <person name="Hansen K."/>
            <person name="Keifenheim D."/>
            <person name="Levin J.Z."/>
            <person name="Mosher R.A."/>
            <person name="Mueller C.A."/>
            <person name="Pfiffner J."/>
            <person name="Priest M."/>
            <person name="Russ C."/>
            <person name="Smialowska A."/>
            <person name="Swoboda P."/>
            <person name="Sykes S.M."/>
            <person name="Vaughn M."/>
            <person name="Vengrova S."/>
            <person name="Yoder R."/>
            <person name="Zeng Q."/>
            <person name="Allshire R."/>
            <person name="Baulcombe D."/>
            <person name="Birren B.W."/>
            <person name="Brown W."/>
            <person name="Ekwall K."/>
            <person name="Kellis M."/>
            <person name="Leatherwood J."/>
            <person name="Levin H."/>
            <person name="Margalit H."/>
            <person name="Martienssen R."/>
            <person name="Nieduszynski C.A."/>
            <person name="Spatafora J.W."/>
            <person name="Friedman N."/>
            <person name="Dalgaard J.Z."/>
            <person name="Baumann P."/>
            <person name="Niki H."/>
            <person name="Regev A."/>
            <person name="Nusbaum C."/>
        </authorList>
    </citation>
    <scope>NUCLEOTIDE SEQUENCE [LARGE SCALE GENOMIC DNA]</scope>
    <source>
        <strain evidence="3">yFS275 / FY16936</strain>
    </source>
</reference>
<protein>
    <submittedName>
        <fullName evidence="1">Gluconate transporter inducer Gti1</fullName>
    </submittedName>
</protein>
<dbReference type="VEuPathDB" id="FungiDB:SJAG_04920"/>
<dbReference type="RefSeq" id="XP_002175991.1">
    <property type="nucleotide sequence ID" value="XM_002175955.1"/>
</dbReference>
<dbReference type="InterPro" id="IPR018608">
    <property type="entry name" value="Gti1/Pac2"/>
</dbReference>
<dbReference type="Pfam" id="PF09729">
    <property type="entry name" value="Gti1_Pac2"/>
    <property type="match status" value="1"/>
</dbReference>
<dbReference type="GeneID" id="7050352"/>
<dbReference type="PANTHER" id="PTHR28027:SF2">
    <property type="entry name" value="TRANSCRIPTIONAL REGULATOR MIT1"/>
    <property type="match status" value="1"/>
</dbReference>
<keyword evidence="3" id="KW-1185">Reference proteome</keyword>
<dbReference type="Proteomes" id="UP000001744">
    <property type="component" value="Unassembled WGS sequence"/>
</dbReference>
<dbReference type="GO" id="GO:0003677">
    <property type="term" value="F:DNA binding"/>
    <property type="evidence" value="ECO:0000318"/>
    <property type="project" value="GO_Central"/>
</dbReference>
<name>B6K844_SCHJY</name>
<accession>B6K844</accession>
<dbReference type="JaponicusDB" id="SJAG_04920">
    <property type="gene designation" value="gti1"/>
</dbReference>